<organism evidence="12 13">
    <name type="scientific">Ferrimicrobium acidiphilum DSM 19497</name>
    <dbReference type="NCBI Taxonomy" id="1121877"/>
    <lineage>
        <taxon>Bacteria</taxon>
        <taxon>Bacillati</taxon>
        <taxon>Actinomycetota</taxon>
        <taxon>Acidimicrobiia</taxon>
        <taxon>Acidimicrobiales</taxon>
        <taxon>Acidimicrobiaceae</taxon>
        <taxon>Ferrimicrobium</taxon>
    </lineage>
</organism>
<evidence type="ECO:0000259" key="10">
    <source>
        <dbReference type="Pfam" id="PF00171"/>
    </source>
</evidence>
<feature type="active site" evidence="6 7">
    <location>
        <position position="741"/>
    </location>
</feature>
<feature type="active site" evidence="6">
    <location>
        <position position="775"/>
    </location>
</feature>
<dbReference type="InterPro" id="IPR025703">
    <property type="entry name" value="Bifunct_PutA"/>
</dbReference>
<feature type="compositionally biased region" description="Pro residues" evidence="9">
    <location>
        <begin position="1137"/>
        <end position="1148"/>
    </location>
</feature>
<evidence type="ECO:0000313" key="12">
    <source>
        <dbReference type="EMBL" id="KJE77905.1"/>
    </source>
</evidence>
<dbReference type="Gene3D" id="3.40.605.10">
    <property type="entry name" value="Aldehyde Dehydrogenase, Chain A, domain 1"/>
    <property type="match status" value="1"/>
</dbReference>
<dbReference type="eggNOG" id="COG0506">
    <property type="taxonomic scope" value="Bacteria"/>
</dbReference>
<dbReference type="GO" id="GO:0003842">
    <property type="term" value="F:L-glutamate gamma-semialdehyde dehydrogenase activity"/>
    <property type="evidence" value="ECO:0007669"/>
    <property type="project" value="UniProtKB-EC"/>
</dbReference>
<dbReference type="GeneID" id="78371622"/>
<evidence type="ECO:0000313" key="13">
    <source>
        <dbReference type="Proteomes" id="UP000032336"/>
    </source>
</evidence>
<dbReference type="InterPro" id="IPR016160">
    <property type="entry name" value="Ald_DH_CS_CYS"/>
</dbReference>
<evidence type="ECO:0000256" key="4">
    <source>
        <dbReference type="ARBA" id="ARBA00023027"/>
    </source>
</evidence>
<gene>
    <name evidence="12" type="primary">rocA1</name>
    <name evidence="12" type="ORF">FEAC_02770</name>
</gene>
<dbReference type="InterPro" id="IPR016162">
    <property type="entry name" value="Ald_DH_N"/>
</dbReference>
<dbReference type="eggNOG" id="COG1012">
    <property type="taxonomic scope" value="Bacteria"/>
</dbReference>
<evidence type="ECO:0000256" key="7">
    <source>
        <dbReference type="PROSITE-ProRule" id="PRU10007"/>
    </source>
</evidence>
<dbReference type="InterPro" id="IPR050485">
    <property type="entry name" value="Proline_metab_enzyme"/>
</dbReference>
<feature type="domain" description="Proline dehydrogenase" evidence="11">
    <location>
        <begin position="132"/>
        <end position="423"/>
    </location>
</feature>
<dbReference type="Gene3D" id="3.20.20.220">
    <property type="match status" value="1"/>
</dbReference>
<dbReference type="PIRSF" id="PIRSF000197">
    <property type="entry name" value="Bifunct_PutA"/>
    <property type="match status" value="1"/>
</dbReference>
<dbReference type="GO" id="GO:0010133">
    <property type="term" value="P:L-proline catabolic process to L-glutamate"/>
    <property type="evidence" value="ECO:0007669"/>
    <property type="project" value="InterPro"/>
</dbReference>
<dbReference type="AlphaFoldDB" id="A0A0D8FXG3"/>
<dbReference type="EC" id="1.2.1.88" evidence="2"/>
<dbReference type="PATRIC" id="fig|1121877.4.peg.300"/>
<evidence type="ECO:0000256" key="1">
    <source>
        <dbReference type="ARBA" id="ARBA00004786"/>
    </source>
</evidence>
<comment type="caution">
    <text evidence="12">The sequence shown here is derived from an EMBL/GenBank/DDBJ whole genome shotgun (WGS) entry which is preliminary data.</text>
</comment>
<evidence type="ECO:0000256" key="9">
    <source>
        <dbReference type="SAM" id="MobiDB-lite"/>
    </source>
</evidence>
<dbReference type="STRING" id="1121877.FEAC_02770"/>
<dbReference type="InterPro" id="IPR002872">
    <property type="entry name" value="Proline_DH_dom"/>
</dbReference>
<dbReference type="PROSITE" id="PS00070">
    <property type="entry name" value="ALDEHYDE_DEHYDR_CYS"/>
    <property type="match status" value="1"/>
</dbReference>
<comment type="pathway">
    <text evidence="1">Amino-acid degradation; L-proline degradation into L-glutamate; L-glutamate from L-proline: step 2/2.</text>
</comment>
<evidence type="ECO:0000259" key="11">
    <source>
        <dbReference type="Pfam" id="PF01619"/>
    </source>
</evidence>
<accession>A0A0D8FXG3</accession>
<protein>
    <recommendedName>
        <fullName evidence="2">L-glutamate gamma-semialdehyde dehydrogenase</fullName>
        <ecNumber evidence="2">1.2.1.88</ecNumber>
    </recommendedName>
</protein>
<feature type="region of interest" description="Disordered" evidence="9">
    <location>
        <begin position="1125"/>
        <end position="1148"/>
    </location>
</feature>
<dbReference type="EMBL" id="JXUW01000002">
    <property type="protein sequence ID" value="KJE77905.1"/>
    <property type="molecule type" value="Genomic_DNA"/>
</dbReference>
<dbReference type="GO" id="GO:0009898">
    <property type="term" value="C:cytoplasmic side of plasma membrane"/>
    <property type="evidence" value="ECO:0007669"/>
    <property type="project" value="TreeGrafter"/>
</dbReference>
<dbReference type="Proteomes" id="UP000032336">
    <property type="component" value="Unassembled WGS sequence"/>
</dbReference>
<keyword evidence="4" id="KW-0520">NAD</keyword>
<dbReference type="SUPFAM" id="SSF53720">
    <property type="entry name" value="ALDH-like"/>
    <property type="match status" value="1"/>
</dbReference>
<name>A0A0D8FXG3_9ACTN</name>
<evidence type="ECO:0000256" key="2">
    <source>
        <dbReference type="ARBA" id="ARBA00012884"/>
    </source>
</evidence>
<evidence type="ECO:0000256" key="5">
    <source>
        <dbReference type="ARBA" id="ARBA00048142"/>
    </source>
</evidence>
<feature type="domain" description="Aldehyde dehydrogenase" evidence="10">
    <location>
        <begin position="526"/>
        <end position="958"/>
    </location>
</feature>
<dbReference type="GO" id="GO:0004657">
    <property type="term" value="F:proline dehydrogenase activity"/>
    <property type="evidence" value="ECO:0007669"/>
    <property type="project" value="InterPro"/>
</dbReference>
<dbReference type="InterPro" id="IPR029510">
    <property type="entry name" value="Ald_DH_CS_GLU"/>
</dbReference>
<evidence type="ECO:0000256" key="8">
    <source>
        <dbReference type="RuleBase" id="RU003345"/>
    </source>
</evidence>
<dbReference type="Pfam" id="PF00171">
    <property type="entry name" value="Aldedh"/>
    <property type="match status" value="1"/>
</dbReference>
<dbReference type="InterPro" id="IPR029041">
    <property type="entry name" value="FAD-linked_oxidoreductase-like"/>
</dbReference>
<dbReference type="Gene3D" id="3.40.309.10">
    <property type="entry name" value="Aldehyde Dehydrogenase, Chain A, domain 2"/>
    <property type="match status" value="1"/>
</dbReference>
<keyword evidence="3 8" id="KW-0560">Oxidoreductase</keyword>
<dbReference type="SUPFAM" id="SSF51730">
    <property type="entry name" value="FAD-linked oxidoreductase"/>
    <property type="match status" value="1"/>
</dbReference>
<dbReference type="PROSITE" id="PS00687">
    <property type="entry name" value="ALDEHYDE_DEHYDR_GLU"/>
    <property type="match status" value="1"/>
</dbReference>
<dbReference type="PANTHER" id="PTHR42862:SF1">
    <property type="entry name" value="DELTA-1-PYRROLINE-5-CARBOXYLATE DEHYDROGENASE 2, ISOFORM A-RELATED"/>
    <property type="match status" value="1"/>
</dbReference>
<dbReference type="InterPro" id="IPR016163">
    <property type="entry name" value="Ald_DH_C"/>
</dbReference>
<dbReference type="Pfam" id="PF01619">
    <property type="entry name" value="Pro_dh"/>
    <property type="match status" value="1"/>
</dbReference>
<keyword evidence="13" id="KW-1185">Reference proteome</keyword>
<comment type="catalytic activity">
    <reaction evidence="5">
        <text>L-glutamate 5-semialdehyde + NAD(+) + H2O = L-glutamate + NADH + 2 H(+)</text>
        <dbReference type="Rhea" id="RHEA:30235"/>
        <dbReference type="ChEBI" id="CHEBI:15377"/>
        <dbReference type="ChEBI" id="CHEBI:15378"/>
        <dbReference type="ChEBI" id="CHEBI:29985"/>
        <dbReference type="ChEBI" id="CHEBI:57540"/>
        <dbReference type="ChEBI" id="CHEBI:57945"/>
        <dbReference type="ChEBI" id="CHEBI:58066"/>
        <dbReference type="EC" id="1.2.1.88"/>
    </reaction>
</comment>
<comment type="similarity">
    <text evidence="8">Belongs to the aldehyde dehydrogenase family.</text>
</comment>
<dbReference type="RefSeq" id="WP_052565153.1">
    <property type="nucleotide sequence ID" value="NZ_JQKF01000002.1"/>
</dbReference>
<dbReference type="InterPro" id="IPR015590">
    <property type="entry name" value="Aldehyde_DH_dom"/>
</dbReference>
<proteinExistence type="inferred from homology"/>
<reference evidence="12 13" key="1">
    <citation type="submission" date="2015-01" db="EMBL/GenBank/DDBJ databases">
        <title>Draft genome of the acidophilic iron oxidizer Ferrimicrobium acidiphilum strain T23.</title>
        <authorList>
            <person name="Poehlein A."/>
            <person name="Eisen S."/>
            <person name="Schloemann M."/>
            <person name="Johnson B.D."/>
            <person name="Daniel R."/>
            <person name="Muehling M."/>
        </authorList>
    </citation>
    <scope>NUCLEOTIDE SEQUENCE [LARGE SCALE GENOMIC DNA]</scope>
    <source>
        <strain evidence="12 13">T23</strain>
    </source>
</reference>
<dbReference type="PANTHER" id="PTHR42862">
    <property type="entry name" value="DELTA-1-PYRROLINE-5-CARBOXYLATE DEHYDROGENASE 1, ISOFORM A-RELATED"/>
    <property type="match status" value="1"/>
</dbReference>
<evidence type="ECO:0000256" key="6">
    <source>
        <dbReference type="PIRSR" id="PIRSR000197-1"/>
    </source>
</evidence>
<dbReference type="InterPro" id="IPR016161">
    <property type="entry name" value="Ald_DH/histidinol_DH"/>
</dbReference>
<dbReference type="GO" id="GO:0003700">
    <property type="term" value="F:DNA-binding transcription factor activity"/>
    <property type="evidence" value="ECO:0007669"/>
    <property type="project" value="InterPro"/>
</dbReference>
<sequence>MLQDDTETIDQVERLASELLASANSGQGFIERLRSARISRLLDDPEGLDFILALTDEVLRIRNPKRVARHLVELVHSSSKPAFLGRFDALALGVGTALAPYLPEVVLPLVRRRVRAEFGGVVLPSEERALTRHIARRRRQGIRLNMNVLGEAVLGEDEASRRFDAVLGQLSRNDVDYVSVKISSICSQINVLAFEEEVDRITTRLRELYDVAAQYHPSKFVNLDMEEYRDLGLTFAAFRKVLDEPAYVGLNAGIVLQAYIPDSLIVMKELCEWARSRYERGGGFIKVRIVKGANLAMEQVEAELHGWPQAPFSTKVESDANYKRMLDVALDPANAGAVKVGVASHNLFEVAWALVQRERYNASDRVEIEMLEGMANSTALAVRRVAGKMLLYAPIARRSDNESAIAYLVRRFDENTGPENFLRNQFGLSVGSQAWEMERNRFRESVVGRLEQIPPTYRIQDRNHEQVISSSSDSAFVNEPDTDFSIAANRRWIQGQLQAWRERPMFTVPVIAAGETVTTPAEGVGIDPSDPERPIYEWVQADVATVDAAVEASADAGKLWQSTTLAERKAVLFQVAAALSAARGQLVACMSYDGGKTVAEADTEVSEAVDYARWYALNTDQLVRLESDGISFRPYGTVVVASPWNFPLAIAAGGVLSSLAAGSAVILKPAPETVATGWLFAEACWAGGVPRDVLQFVPCADDDAGRRLITHPGVDAVILTGAWATARMFLGWRPDLRLHAETSGKNALVITAAADLDAAVADLVRSAFGHAGQKCSAASLGIIEASVYDDPRFRRQLSDAVRTLVPGPSWNPRTTMGPLIRPPEGALDAALHGLDPGESWLVEPVQVGNSSYLWSPGVKLGVQPGSSFHLTECFGPVLGLMRAADLDQAIAWQNQTEYGLTAGLHSLDPLEIAKWRDSVEAGNLYVNRSITGAIVRRQPFGGWKRSSFGPGAKAGGPNYVSTLGTWQVAAARSDDPEAFVQSVTRLWNDELCIGIDPSELKAEANVFRYRRLPSVLVRVGPQVSDDDLALVLGAAAAIGVPVQVSSLNSRPKCAVSVIVEDDDTFERRLQTLRVAKVRFLGSVDDKLRLATIDAGLSVDDVPFVRHPRLEALHWVREQALSETRHRYGNITDRRPGPSTPRPLTPKRL</sequence>
<evidence type="ECO:0000256" key="3">
    <source>
        <dbReference type="ARBA" id="ARBA00023002"/>
    </source>
</evidence>